<comment type="caution">
    <text evidence="1">The sequence shown here is derived from an EMBL/GenBank/DDBJ whole genome shotgun (WGS) entry which is preliminary data.</text>
</comment>
<protein>
    <submittedName>
        <fullName evidence="1">Uncharacterized protein</fullName>
    </submittedName>
</protein>
<evidence type="ECO:0000313" key="1">
    <source>
        <dbReference type="EMBL" id="KXB01912.1"/>
    </source>
</evidence>
<sequence length="73" mass="8842">MNDNVDLISRLFNSLYDLRRNPEETENIIEDERGKSVEMKRKFLNFVDKLRRKNTERKRIKKKTKELKSSSIV</sequence>
<proteinExistence type="predicted"/>
<dbReference type="EMBL" id="LHXX01000034">
    <property type="protein sequence ID" value="KXB01912.1"/>
    <property type="molecule type" value="Genomic_DNA"/>
</dbReference>
<dbReference type="Proteomes" id="UP000070400">
    <property type="component" value="Unassembled WGS sequence"/>
</dbReference>
<evidence type="ECO:0000313" key="2">
    <source>
        <dbReference type="Proteomes" id="UP000070400"/>
    </source>
</evidence>
<dbReference type="AlphaFoldDB" id="A0A133V652"/>
<reference evidence="1 2" key="1">
    <citation type="journal article" date="2016" name="Sci. Rep.">
        <title>Metabolic traits of an uncultured archaeal lineage -MSBL1- from brine pools of the Red Sea.</title>
        <authorList>
            <person name="Mwirichia R."/>
            <person name="Alam I."/>
            <person name="Rashid M."/>
            <person name="Vinu M."/>
            <person name="Ba-Alawi W."/>
            <person name="Anthony Kamau A."/>
            <person name="Kamanda Ngugi D."/>
            <person name="Goker M."/>
            <person name="Klenk H.P."/>
            <person name="Bajic V."/>
            <person name="Stingl U."/>
        </authorList>
    </citation>
    <scope>NUCLEOTIDE SEQUENCE [LARGE SCALE GENOMIC DNA]</scope>
    <source>
        <strain evidence="1">SCGC-AAA261D19</strain>
    </source>
</reference>
<name>A0A133V652_9EURY</name>
<organism evidence="1 2">
    <name type="scientific">candidate division MSBL1 archaeon SCGC-AAA261D19</name>
    <dbReference type="NCBI Taxonomy" id="1698273"/>
    <lineage>
        <taxon>Archaea</taxon>
        <taxon>Methanobacteriati</taxon>
        <taxon>Methanobacteriota</taxon>
        <taxon>candidate division MSBL1</taxon>
    </lineage>
</organism>
<keyword evidence="2" id="KW-1185">Reference proteome</keyword>
<accession>A0A133V652</accession>
<gene>
    <name evidence="1" type="ORF">AKJ43_02895</name>
</gene>